<reference evidence="10 11" key="1">
    <citation type="submission" date="2019-08" db="EMBL/GenBank/DDBJ databases">
        <title>Genome of Phaeodactylibacter luteus.</title>
        <authorList>
            <person name="Bowman J.P."/>
        </authorList>
    </citation>
    <scope>NUCLEOTIDE SEQUENCE [LARGE SCALE GENOMIC DNA]</scope>
    <source>
        <strain evidence="10 11">KCTC 42180</strain>
    </source>
</reference>
<evidence type="ECO:0000313" key="11">
    <source>
        <dbReference type="Proteomes" id="UP000321580"/>
    </source>
</evidence>
<evidence type="ECO:0000256" key="3">
    <source>
        <dbReference type="ARBA" id="ARBA00022692"/>
    </source>
</evidence>
<evidence type="ECO:0000256" key="7">
    <source>
        <dbReference type="SAM" id="Phobius"/>
    </source>
</evidence>
<evidence type="ECO:0000256" key="1">
    <source>
        <dbReference type="ARBA" id="ARBA00004651"/>
    </source>
</evidence>
<feature type="transmembrane region" description="Helical" evidence="7">
    <location>
        <begin position="371"/>
        <end position="390"/>
    </location>
</feature>
<keyword evidence="2" id="KW-1003">Cell membrane</keyword>
<keyword evidence="5 7" id="KW-0472">Membrane</keyword>
<dbReference type="Proteomes" id="UP000321580">
    <property type="component" value="Unassembled WGS sequence"/>
</dbReference>
<dbReference type="GO" id="GO:0022857">
    <property type="term" value="F:transmembrane transporter activity"/>
    <property type="evidence" value="ECO:0007669"/>
    <property type="project" value="TreeGrafter"/>
</dbReference>
<comment type="similarity">
    <text evidence="6">Belongs to the ABC-4 integral membrane protein family.</text>
</comment>
<keyword evidence="3 7" id="KW-0812">Transmembrane</keyword>
<feature type="transmembrane region" description="Helical" evidence="7">
    <location>
        <begin position="21"/>
        <end position="42"/>
    </location>
</feature>
<gene>
    <name evidence="10" type="ORF">FRY97_03155</name>
</gene>
<comment type="subcellular location">
    <subcellularLocation>
        <location evidence="1">Cell membrane</location>
        <topology evidence="1">Multi-pass membrane protein</topology>
    </subcellularLocation>
</comment>
<comment type="caution">
    <text evidence="10">The sequence shown here is derived from an EMBL/GenBank/DDBJ whole genome shotgun (WGS) entry which is preliminary data.</text>
</comment>
<evidence type="ECO:0000256" key="6">
    <source>
        <dbReference type="ARBA" id="ARBA00038076"/>
    </source>
</evidence>
<dbReference type="InterPro" id="IPR050250">
    <property type="entry name" value="Macrolide_Exporter_MacB"/>
</dbReference>
<protein>
    <submittedName>
        <fullName evidence="10">ABC transporter permease</fullName>
    </submittedName>
</protein>
<sequence length="407" mass="45049">MIDIDKWREILNSIQRHPLRTMLTALGVFWGIFMLVILLGAGQGLQNGVEYQFRDDAVNSMWIRRGVTSMPYNGLPKGRRIQFTNEDYDMLSTQFDGVEHVTGRYYLSGDQVTVYKDKRLSFNTRAVHPGHRYLENTIVEAGRYINEADLASNRKVAVIGRIVRQDLFGEEDPIGEPITIGGIVYRVVGTYSDTGSDNEMRIIYIPITTAQKVYAGTDEVHQLMLTTDGLDLEQTKELEQEVRAAFAGKHEFDIADRRAVSIFSAAEEFQQFQSLFGAIRAFVWFVGIGSIIAGVIGISNIMLIVVKDRTKEIGVRKALGATPTAIISMILQEAILITAVAGYMGLLAGVGVISLMESLEVDYFRNPEVNLSVAVTATIVLVIAGALAGYMPARQAARINPIEAMKS</sequence>
<dbReference type="PANTHER" id="PTHR30572:SF4">
    <property type="entry name" value="ABC TRANSPORTER PERMEASE YTRF"/>
    <property type="match status" value="1"/>
</dbReference>
<proteinExistence type="inferred from homology"/>
<evidence type="ECO:0000259" key="9">
    <source>
        <dbReference type="Pfam" id="PF12704"/>
    </source>
</evidence>
<keyword evidence="4 7" id="KW-1133">Transmembrane helix</keyword>
<dbReference type="GO" id="GO:0005886">
    <property type="term" value="C:plasma membrane"/>
    <property type="evidence" value="ECO:0007669"/>
    <property type="project" value="UniProtKB-SubCell"/>
</dbReference>
<name>A0A5C6S1G7_9BACT</name>
<evidence type="ECO:0000256" key="5">
    <source>
        <dbReference type="ARBA" id="ARBA00023136"/>
    </source>
</evidence>
<feature type="transmembrane region" description="Helical" evidence="7">
    <location>
        <begin position="281"/>
        <end position="306"/>
    </location>
</feature>
<evidence type="ECO:0000313" key="10">
    <source>
        <dbReference type="EMBL" id="TXB68391.1"/>
    </source>
</evidence>
<dbReference type="Pfam" id="PF02687">
    <property type="entry name" value="FtsX"/>
    <property type="match status" value="1"/>
</dbReference>
<dbReference type="PANTHER" id="PTHR30572">
    <property type="entry name" value="MEMBRANE COMPONENT OF TRANSPORTER-RELATED"/>
    <property type="match status" value="1"/>
</dbReference>
<dbReference type="Pfam" id="PF12704">
    <property type="entry name" value="MacB_PCD"/>
    <property type="match status" value="1"/>
</dbReference>
<dbReference type="InterPro" id="IPR003838">
    <property type="entry name" value="ABC3_permease_C"/>
</dbReference>
<evidence type="ECO:0000259" key="8">
    <source>
        <dbReference type="Pfam" id="PF02687"/>
    </source>
</evidence>
<feature type="domain" description="ABC3 transporter permease C-terminal" evidence="8">
    <location>
        <begin position="285"/>
        <end position="401"/>
    </location>
</feature>
<dbReference type="EMBL" id="VOOR01000004">
    <property type="protein sequence ID" value="TXB68391.1"/>
    <property type="molecule type" value="Genomic_DNA"/>
</dbReference>
<dbReference type="OrthoDB" id="9770036at2"/>
<dbReference type="InterPro" id="IPR025857">
    <property type="entry name" value="MacB_PCD"/>
</dbReference>
<dbReference type="RefSeq" id="WP_147165970.1">
    <property type="nucleotide sequence ID" value="NZ_VOOR01000004.1"/>
</dbReference>
<feature type="domain" description="MacB-like periplasmic core" evidence="9">
    <location>
        <begin position="21"/>
        <end position="237"/>
    </location>
</feature>
<accession>A0A5C6S1G7</accession>
<organism evidence="10 11">
    <name type="scientific">Phaeodactylibacter luteus</name>
    <dbReference type="NCBI Taxonomy" id="1564516"/>
    <lineage>
        <taxon>Bacteria</taxon>
        <taxon>Pseudomonadati</taxon>
        <taxon>Bacteroidota</taxon>
        <taxon>Saprospiria</taxon>
        <taxon>Saprospirales</taxon>
        <taxon>Haliscomenobacteraceae</taxon>
        <taxon>Phaeodactylibacter</taxon>
    </lineage>
</organism>
<evidence type="ECO:0000256" key="4">
    <source>
        <dbReference type="ARBA" id="ARBA00022989"/>
    </source>
</evidence>
<feature type="transmembrane region" description="Helical" evidence="7">
    <location>
        <begin position="334"/>
        <end position="356"/>
    </location>
</feature>
<dbReference type="AlphaFoldDB" id="A0A5C6S1G7"/>
<evidence type="ECO:0000256" key="2">
    <source>
        <dbReference type="ARBA" id="ARBA00022475"/>
    </source>
</evidence>
<keyword evidence="11" id="KW-1185">Reference proteome</keyword>